<dbReference type="Proteomes" id="UP000195106">
    <property type="component" value="Unassembled WGS sequence"/>
</dbReference>
<evidence type="ECO:0000313" key="1">
    <source>
        <dbReference type="EMBL" id="OUE08862.1"/>
    </source>
</evidence>
<reference evidence="1 2" key="1">
    <citation type="submission" date="2016-08" db="EMBL/GenBank/DDBJ databases">
        <title>Genome sequence of Clavibacter michiganensis spp. strain CASJ009.</title>
        <authorList>
            <person name="Thapa S.P."/>
            <person name="Coaker G."/>
        </authorList>
    </citation>
    <scope>NUCLEOTIDE SEQUENCE [LARGE SCALE GENOMIC DNA]</scope>
    <source>
        <strain evidence="1">CASJ009</strain>
    </source>
</reference>
<sequence>MARESPDAPGALAPLSALRKTWDWALDYAYVLRWQLAATLSRDDAHAFEDGRDDRPTILVLPGVYERWQFMLPIIRRLHARGHGVHVVGALGANTGRVAEMSRRARAYLEAEDIHDVVIVAHSKGGLIGKHLMAFGDPDRRIRAMVAINAPFLGSSYARLFPVRSIRDFSPRNQALVELGRSREVNARITSVFARFDPHIPGGSALEGAVDERVAASGHFRIMGDEDVLRRVEAAIDRAGSAGRPPA</sequence>
<organism evidence="1 2">
    <name type="scientific">Clavibacter michiganensis</name>
    <dbReference type="NCBI Taxonomy" id="28447"/>
    <lineage>
        <taxon>Bacteria</taxon>
        <taxon>Bacillati</taxon>
        <taxon>Actinomycetota</taxon>
        <taxon>Actinomycetes</taxon>
        <taxon>Micrococcales</taxon>
        <taxon>Microbacteriaceae</taxon>
        <taxon>Clavibacter</taxon>
    </lineage>
</organism>
<gene>
    <name evidence="1" type="ORF">CMsap09_07955</name>
</gene>
<dbReference type="AlphaFoldDB" id="A0A251XTH2"/>
<protein>
    <submittedName>
        <fullName evidence="1">Alpha/beta hydrolase family protein</fullName>
    </submittedName>
</protein>
<name>A0A251XTH2_9MICO</name>
<proteinExistence type="predicted"/>
<dbReference type="SUPFAM" id="SSF53474">
    <property type="entry name" value="alpha/beta-Hydrolases"/>
    <property type="match status" value="1"/>
</dbReference>
<dbReference type="EMBL" id="MDHJ01000001">
    <property type="protein sequence ID" value="OUE08862.1"/>
    <property type="molecule type" value="Genomic_DNA"/>
</dbReference>
<evidence type="ECO:0000313" key="2">
    <source>
        <dbReference type="Proteomes" id="UP000195106"/>
    </source>
</evidence>
<accession>A0A251XTH2</accession>
<keyword evidence="1" id="KW-0378">Hydrolase</keyword>
<dbReference type="InterPro" id="IPR029058">
    <property type="entry name" value="AB_hydrolase_fold"/>
</dbReference>
<comment type="caution">
    <text evidence="1">The sequence shown here is derived from an EMBL/GenBank/DDBJ whole genome shotgun (WGS) entry which is preliminary data.</text>
</comment>
<dbReference type="GO" id="GO:0016787">
    <property type="term" value="F:hydrolase activity"/>
    <property type="evidence" value="ECO:0007669"/>
    <property type="project" value="UniProtKB-KW"/>
</dbReference>
<dbReference type="Gene3D" id="3.40.50.1820">
    <property type="entry name" value="alpha/beta hydrolase"/>
    <property type="match status" value="1"/>
</dbReference>